<feature type="signal peptide" evidence="2">
    <location>
        <begin position="1"/>
        <end position="20"/>
    </location>
</feature>
<feature type="region of interest" description="Disordered" evidence="1">
    <location>
        <begin position="957"/>
        <end position="1008"/>
    </location>
</feature>
<dbReference type="EMBL" id="RXOF01000005">
    <property type="protein sequence ID" value="RTQ50260.1"/>
    <property type="molecule type" value="Genomic_DNA"/>
</dbReference>
<dbReference type="Pfam" id="PF13620">
    <property type="entry name" value="CarboxypepD_reg"/>
    <property type="match status" value="1"/>
</dbReference>
<dbReference type="GO" id="GO:0030246">
    <property type="term" value="F:carbohydrate binding"/>
    <property type="evidence" value="ECO:0007669"/>
    <property type="project" value="InterPro"/>
</dbReference>
<evidence type="ECO:0000256" key="1">
    <source>
        <dbReference type="SAM" id="MobiDB-lite"/>
    </source>
</evidence>
<proteinExistence type="predicted"/>
<feature type="chain" id="PRO_5018759671" evidence="2">
    <location>
        <begin position="21"/>
        <end position="1008"/>
    </location>
</feature>
<reference evidence="4 5" key="1">
    <citation type="submission" date="2018-12" db="EMBL/GenBank/DDBJ databases">
        <title>Hymenobacter gummosus sp. nov., isolated from a spring.</title>
        <authorList>
            <person name="Nie L."/>
        </authorList>
    </citation>
    <scope>NUCLEOTIDE SEQUENCE [LARGE SCALE GENOMIC DNA]</scope>
    <source>
        <strain evidence="4 5">KCTC 52166</strain>
    </source>
</reference>
<feature type="compositionally biased region" description="Pro residues" evidence="1">
    <location>
        <begin position="999"/>
        <end position="1008"/>
    </location>
</feature>
<name>A0A3S0JHT0_9BACT</name>
<dbReference type="Gene3D" id="2.170.130.10">
    <property type="entry name" value="TonB-dependent receptor, plug domain"/>
    <property type="match status" value="1"/>
</dbReference>
<organism evidence="4 5">
    <name type="scientific">Hymenobacter gummosus</name>
    <dbReference type="NCBI Taxonomy" id="1776032"/>
    <lineage>
        <taxon>Bacteria</taxon>
        <taxon>Pseudomonadati</taxon>
        <taxon>Bacteroidota</taxon>
        <taxon>Cytophagia</taxon>
        <taxon>Cytophagales</taxon>
        <taxon>Hymenobacteraceae</taxon>
        <taxon>Hymenobacter</taxon>
    </lineage>
</organism>
<dbReference type="InterPro" id="IPR013784">
    <property type="entry name" value="Carb-bd-like_fold"/>
</dbReference>
<dbReference type="SUPFAM" id="SSF49452">
    <property type="entry name" value="Starch-binding domain-like"/>
    <property type="match status" value="1"/>
</dbReference>
<dbReference type="InterPro" id="IPR037066">
    <property type="entry name" value="Plug_dom_sf"/>
</dbReference>
<evidence type="ECO:0000313" key="5">
    <source>
        <dbReference type="Proteomes" id="UP000282184"/>
    </source>
</evidence>
<keyword evidence="2" id="KW-0732">Signal</keyword>
<accession>A0A3S0JHT0</accession>
<sequence>MKHALGLLFPLITVAAPGLAQTVPVSGRVLDAKDQAPLIGANVLLTRLTADSARTGAAVDAEGNFAVPAVEAGRYRLTVSFLGYQTIKRAVTVSGQPLELGTLSLQAGGVTLKGVEVTGRAAAAVQKGDTAQYDARAFKTNPDANAQDLITKMPGVTVDPSSGKIQAQGEQVQRVLVDGKEFFGNDPDAVLKNLPAEAIDKIQVYDRASDQAQFTGFDDGNQQKTINIVTRPQFRNGQFGRVLVGAGQGGDNQTRYRASGNINSFRGKQRFSVIAQSNNVNEQNFGTDDLLGVVGGSARGGGGGGRNGASGGGGGTNASGNFLVGQSGGISKTNAVGLNYSDSWGKKTDVQASYFFNRSVNTLVSNTDRRFTAQDSLGRILRYQENSNTGSTNINNRFNLRLEHKFDSVNSVLWQPRLSVQSNDSRNTLDGNTYRGQPSSETIGERRSTNLSDYRADNLGVNFGQSLLYRRRFQKRGRTFSLGLNMGYNTREAENFLNSVNEDYTRTTPGGTPTVTRTDQFSDLAQTGWQWSANANYTEPLSPKSQLQLSYNANYTPNDSDKKTYNLDGTTAEYSVFNPELSNVFRSRYLTNAGEVSYRYNDRELQWSVGAQVQHAQLRNDQEFPLATSTRRNFLNVLPSAQMRYNFSRQQNLRLNYRMRTQAPSISQLQEVVNNSNPLQITTGNPNLRQENNHNLFLRYSSANVEKSTSFFALLGGSYTSNNITNSTRIFSRPTEFRGVIVPAGGQVTEPINLDGQYSLRTFGNYTLPLSFVKSNLNLNANANFAQTPGLVTVTGVEGQQLNYSRTPSFGFGAVLSSNISPNLDFTLSSNSTQTYVRNTAQPTADRNYFRQNTNLRFSWIIIKGLTVQSDVAHVGYSGLSEGFNQNYVLWNASVGKKLFARQQGELKLFAFDILKQNRSIVPNQTTAYVEDVRTNILTRYVMLMFTYNIRNFPGNKGGATPDLDQPQPEERRGFPGGRPGGYPGGGAPGGFPGGGPGPGGPPGGGPY</sequence>
<dbReference type="AlphaFoldDB" id="A0A3S0JHT0"/>
<evidence type="ECO:0000259" key="3">
    <source>
        <dbReference type="Pfam" id="PF14905"/>
    </source>
</evidence>
<keyword evidence="5" id="KW-1185">Reference proteome</keyword>
<evidence type="ECO:0000313" key="4">
    <source>
        <dbReference type="EMBL" id="RTQ50260.1"/>
    </source>
</evidence>
<evidence type="ECO:0000256" key="2">
    <source>
        <dbReference type="SAM" id="SignalP"/>
    </source>
</evidence>
<dbReference type="Gene3D" id="2.60.40.1120">
    <property type="entry name" value="Carboxypeptidase-like, regulatory domain"/>
    <property type="match status" value="1"/>
</dbReference>
<feature type="domain" description="Outer membrane protein beta-barrel" evidence="3">
    <location>
        <begin position="471"/>
        <end position="786"/>
    </location>
</feature>
<protein>
    <submittedName>
        <fullName evidence="4">TonB-dependent receptor</fullName>
    </submittedName>
</protein>
<dbReference type="Proteomes" id="UP000282184">
    <property type="component" value="Unassembled WGS sequence"/>
</dbReference>
<dbReference type="OrthoDB" id="1682379at2"/>
<dbReference type="SUPFAM" id="SSF56935">
    <property type="entry name" value="Porins"/>
    <property type="match status" value="1"/>
</dbReference>
<dbReference type="Pfam" id="PF14905">
    <property type="entry name" value="OMP_b-brl_3"/>
    <property type="match status" value="1"/>
</dbReference>
<dbReference type="InterPro" id="IPR041700">
    <property type="entry name" value="OMP_b-brl_3"/>
</dbReference>
<comment type="caution">
    <text evidence="4">The sequence shown here is derived from an EMBL/GenBank/DDBJ whole genome shotgun (WGS) entry which is preliminary data.</text>
</comment>
<feature type="compositionally biased region" description="Gly residues" evidence="1">
    <location>
        <begin position="975"/>
        <end position="998"/>
    </location>
</feature>
<feature type="compositionally biased region" description="Polar residues" evidence="1">
    <location>
        <begin position="422"/>
        <end position="442"/>
    </location>
</feature>
<keyword evidence="4" id="KW-0675">Receptor</keyword>
<gene>
    <name evidence="4" type="ORF">EJV47_11575</name>
</gene>
<feature type="region of interest" description="Disordered" evidence="1">
    <location>
        <begin position="422"/>
        <end position="449"/>
    </location>
</feature>
<dbReference type="RefSeq" id="WP_126693310.1">
    <property type="nucleotide sequence ID" value="NZ_RXOF01000005.1"/>
</dbReference>